<organism evidence="1 2">
    <name type="scientific">Marasmius crinis-equi</name>
    <dbReference type="NCBI Taxonomy" id="585013"/>
    <lineage>
        <taxon>Eukaryota</taxon>
        <taxon>Fungi</taxon>
        <taxon>Dikarya</taxon>
        <taxon>Basidiomycota</taxon>
        <taxon>Agaricomycotina</taxon>
        <taxon>Agaricomycetes</taxon>
        <taxon>Agaricomycetidae</taxon>
        <taxon>Agaricales</taxon>
        <taxon>Marasmiineae</taxon>
        <taxon>Marasmiaceae</taxon>
        <taxon>Marasmius</taxon>
    </lineage>
</organism>
<evidence type="ECO:0000313" key="1">
    <source>
        <dbReference type="EMBL" id="KAL0573812.1"/>
    </source>
</evidence>
<evidence type="ECO:0000313" key="2">
    <source>
        <dbReference type="Proteomes" id="UP001465976"/>
    </source>
</evidence>
<name>A0ABR3FEQ5_9AGAR</name>
<reference evidence="1 2" key="1">
    <citation type="submission" date="2024-02" db="EMBL/GenBank/DDBJ databases">
        <title>A draft genome for the cacao thread blight pathogen Marasmius crinis-equi.</title>
        <authorList>
            <person name="Cohen S.P."/>
            <person name="Baruah I.K."/>
            <person name="Amoako-Attah I."/>
            <person name="Bukari Y."/>
            <person name="Meinhardt L.W."/>
            <person name="Bailey B.A."/>
        </authorList>
    </citation>
    <scope>NUCLEOTIDE SEQUENCE [LARGE SCALE GENOMIC DNA]</scope>
    <source>
        <strain evidence="1 2">GH-76</strain>
    </source>
</reference>
<keyword evidence="2" id="KW-1185">Reference proteome</keyword>
<gene>
    <name evidence="1" type="ORF">V5O48_008139</name>
</gene>
<proteinExistence type="predicted"/>
<dbReference type="EMBL" id="JBAHYK010000459">
    <property type="protein sequence ID" value="KAL0573812.1"/>
    <property type="molecule type" value="Genomic_DNA"/>
</dbReference>
<accession>A0ABR3FEQ5</accession>
<protein>
    <submittedName>
        <fullName evidence="1">Uncharacterized protein</fullName>
    </submittedName>
</protein>
<sequence length="223" mass="25871">MVLFFPNADYTSTYRNYKPIGINFPVYPDWNADAVLDFARHVIVVPKKDLYSDLYLCEPEIFCLDGIKKLHAWFFYMTEGSNRLAGEGIYPDDDKARILMPELPFYKDDDKDKPERVPVYLDDEHLGHKTWIEGPFATVEEAKEEWRKRCSHAHRQRWDEAHLEGRLRLAHLHAAEISKRKNPFAVVLSRTEVGARGVFMELIGRMKDQANDDALACQLAEVA</sequence>
<comment type="caution">
    <text evidence="1">The sequence shown here is derived from an EMBL/GenBank/DDBJ whole genome shotgun (WGS) entry which is preliminary data.</text>
</comment>
<dbReference type="Proteomes" id="UP001465976">
    <property type="component" value="Unassembled WGS sequence"/>
</dbReference>